<dbReference type="InterPro" id="IPR004381">
    <property type="entry name" value="Glycerate_kinase"/>
</dbReference>
<dbReference type="SUPFAM" id="SSF110738">
    <property type="entry name" value="Glycerate kinase I"/>
    <property type="match status" value="1"/>
</dbReference>
<dbReference type="InterPro" id="IPR036129">
    <property type="entry name" value="Glycerate_kinase_sf"/>
</dbReference>
<dbReference type="Gene3D" id="3.40.50.10350">
    <property type="entry name" value="Glycerate kinase, domain 1"/>
    <property type="match status" value="1"/>
</dbReference>
<keyword evidence="1" id="KW-0418">Kinase</keyword>
<keyword evidence="1" id="KW-0808">Transferase</keyword>
<protein>
    <submittedName>
        <fullName evidence="1">Glycerate kinase</fullName>
        <ecNumber evidence="1">2.7.1.31</ecNumber>
    </submittedName>
</protein>
<dbReference type="Proteomes" id="UP000254181">
    <property type="component" value="Unassembled WGS sequence"/>
</dbReference>
<gene>
    <name evidence="1" type="primary">glxK_2</name>
    <name evidence="1" type="ORF">NCTC9075_00957</name>
</gene>
<sequence>MQKLKSGIEIVTTALNLEEHIHDCTLVITGEGRIDSQSIHGKVPIGVANVAKKYHKPVIGIAGSLTNDVGVVHQHGIDAVFSVLTSIGTLDRSIPRSL</sequence>
<dbReference type="Pfam" id="PF02595">
    <property type="entry name" value="Gly_kinase"/>
    <property type="match status" value="1"/>
</dbReference>
<name>A0A377JZW0_ECOLX</name>
<dbReference type="GO" id="GO:0031388">
    <property type="term" value="P:organic acid phosphorylation"/>
    <property type="evidence" value="ECO:0007669"/>
    <property type="project" value="InterPro"/>
</dbReference>
<dbReference type="InterPro" id="IPR018197">
    <property type="entry name" value="Glycerate_kinase_RE-like"/>
</dbReference>
<dbReference type="EMBL" id="UGEM01000004">
    <property type="protein sequence ID" value="STP17532.1"/>
    <property type="molecule type" value="Genomic_DNA"/>
</dbReference>
<dbReference type="PANTHER" id="PTHR21599">
    <property type="entry name" value="GLYCERATE KINASE"/>
    <property type="match status" value="1"/>
</dbReference>
<proteinExistence type="predicted"/>
<organism evidence="1 2">
    <name type="scientific">Escherichia coli</name>
    <dbReference type="NCBI Taxonomy" id="562"/>
    <lineage>
        <taxon>Bacteria</taxon>
        <taxon>Pseudomonadati</taxon>
        <taxon>Pseudomonadota</taxon>
        <taxon>Gammaproteobacteria</taxon>
        <taxon>Enterobacterales</taxon>
        <taxon>Enterobacteriaceae</taxon>
        <taxon>Escherichia</taxon>
    </lineage>
</organism>
<accession>A0A377JZW0</accession>
<evidence type="ECO:0000313" key="1">
    <source>
        <dbReference type="EMBL" id="STP17532.1"/>
    </source>
</evidence>
<evidence type="ECO:0000313" key="2">
    <source>
        <dbReference type="Proteomes" id="UP000254181"/>
    </source>
</evidence>
<dbReference type="EC" id="2.7.1.31" evidence="1"/>
<dbReference type="PANTHER" id="PTHR21599:SF7">
    <property type="entry name" value="GLYCERATE 2-KINASE"/>
    <property type="match status" value="1"/>
</dbReference>
<reference evidence="1 2" key="1">
    <citation type="submission" date="2018-06" db="EMBL/GenBank/DDBJ databases">
        <authorList>
            <consortium name="Pathogen Informatics"/>
            <person name="Doyle S."/>
        </authorList>
    </citation>
    <scope>NUCLEOTIDE SEQUENCE [LARGE SCALE GENOMIC DNA]</scope>
    <source>
        <strain evidence="1 2">NCTC9075</strain>
    </source>
</reference>
<dbReference type="AlphaFoldDB" id="A0A377JZW0"/>
<dbReference type="GO" id="GO:0008887">
    <property type="term" value="F:glycerate kinase activity"/>
    <property type="evidence" value="ECO:0007669"/>
    <property type="project" value="UniProtKB-EC"/>
</dbReference>